<gene>
    <name evidence="2" type="ORF">MARPO_0079s0002</name>
</gene>
<reference evidence="3" key="1">
    <citation type="journal article" date="2017" name="Cell">
        <title>Insights into land plant evolution garnered from the Marchantia polymorpha genome.</title>
        <authorList>
            <person name="Bowman J.L."/>
            <person name="Kohchi T."/>
            <person name="Yamato K.T."/>
            <person name="Jenkins J."/>
            <person name="Shu S."/>
            <person name="Ishizaki K."/>
            <person name="Yamaoka S."/>
            <person name="Nishihama R."/>
            <person name="Nakamura Y."/>
            <person name="Berger F."/>
            <person name="Adam C."/>
            <person name="Aki S.S."/>
            <person name="Althoff F."/>
            <person name="Araki T."/>
            <person name="Arteaga-Vazquez M.A."/>
            <person name="Balasubrmanian S."/>
            <person name="Barry K."/>
            <person name="Bauer D."/>
            <person name="Boehm C.R."/>
            <person name="Briginshaw L."/>
            <person name="Caballero-Perez J."/>
            <person name="Catarino B."/>
            <person name="Chen F."/>
            <person name="Chiyoda S."/>
            <person name="Chovatia M."/>
            <person name="Davies K.M."/>
            <person name="Delmans M."/>
            <person name="Demura T."/>
            <person name="Dierschke T."/>
            <person name="Dolan L."/>
            <person name="Dorantes-Acosta A.E."/>
            <person name="Eklund D.M."/>
            <person name="Florent S.N."/>
            <person name="Flores-Sandoval E."/>
            <person name="Fujiyama A."/>
            <person name="Fukuzawa H."/>
            <person name="Galik B."/>
            <person name="Grimanelli D."/>
            <person name="Grimwood J."/>
            <person name="Grossniklaus U."/>
            <person name="Hamada T."/>
            <person name="Haseloff J."/>
            <person name="Hetherington A.J."/>
            <person name="Higo A."/>
            <person name="Hirakawa Y."/>
            <person name="Hundley H.N."/>
            <person name="Ikeda Y."/>
            <person name="Inoue K."/>
            <person name="Inoue S.I."/>
            <person name="Ishida S."/>
            <person name="Jia Q."/>
            <person name="Kakita M."/>
            <person name="Kanazawa T."/>
            <person name="Kawai Y."/>
            <person name="Kawashima T."/>
            <person name="Kennedy M."/>
            <person name="Kinose K."/>
            <person name="Kinoshita T."/>
            <person name="Kohara Y."/>
            <person name="Koide E."/>
            <person name="Komatsu K."/>
            <person name="Kopischke S."/>
            <person name="Kubo M."/>
            <person name="Kyozuka J."/>
            <person name="Lagercrantz U."/>
            <person name="Lin S.S."/>
            <person name="Lindquist E."/>
            <person name="Lipzen A.M."/>
            <person name="Lu C.W."/>
            <person name="De Luna E."/>
            <person name="Martienssen R.A."/>
            <person name="Minamino N."/>
            <person name="Mizutani M."/>
            <person name="Mizutani M."/>
            <person name="Mochizuki N."/>
            <person name="Monte I."/>
            <person name="Mosher R."/>
            <person name="Nagasaki H."/>
            <person name="Nakagami H."/>
            <person name="Naramoto S."/>
            <person name="Nishitani K."/>
            <person name="Ohtani M."/>
            <person name="Okamoto T."/>
            <person name="Okumura M."/>
            <person name="Phillips J."/>
            <person name="Pollak B."/>
            <person name="Reinders A."/>
            <person name="Rovekamp M."/>
            <person name="Sano R."/>
            <person name="Sawa S."/>
            <person name="Schmid M.W."/>
            <person name="Shirakawa M."/>
            <person name="Solano R."/>
            <person name="Spunde A."/>
            <person name="Suetsugu N."/>
            <person name="Sugano S."/>
            <person name="Sugiyama A."/>
            <person name="Sun R."/>
            <person name="Suzuki Y."/>
            <person name="Takenaka M."/>
            <person name="Takezawa D."/>
            <person name="Tomogane H."/>
            <person name="Tsuzuki M."/>
            <person name="Ueda T."/>
            <person name="Umeda M."/>
            <person name="Ward J.M."/>
            <person name="Watanabe Y."/>
            <person name="Yazaki K."/>
            <person name="Yokoyama R."/>
            <person name="Yoshitake Y."/>
            <person name="Yotsui I."/>
            <person name="Zachgo S."/>
            <person name="Schmutz J."/>
        </authorList>
    </citation>
    <scope>NUCLEOTIDE SEQUENCE [LARGE SCALE GENOMIC DNA]</scope>
    <source>
        <strain evidence="3">Tak-1</strain>
    </source>
</reference>
<dbReference type="PANTHER" id="PTHR33374">
    <property type="entry name" value="ARABINOGALACTAN PROTEIN 20"/>
    <property type="match status" value="1"/>
</dbReference>
<keyword evidence="1" id="KW-1133">Transmembrane helix</keyword>
<protein>
    <submittedName>
        <fullName evidence="2">Uncharacterized protein</fullName>
    </submittedName>
</protein>
<dbReference type="Gramene" id="Mp8g16120.1">
    <property type="protein sequence ID" value="Mp8g16120.1.cds"/>
    <property type="gene ID" value="Mp8g16120"/>
</dbReference>
<organism evidence="2 3">
    <name type="scientific">Marchantia polymorpha</name>
    <name type="common">Common liverwort</name>
    <name type="synonym">Marchantia aquatica</name>
    <dbReference type="NCBI Taxonomy" id="3197"/>
    <lineage>
        <taxon>Eukaryota</taxon>
        <taxon>Viridiplantae</taxon>
        <taxon>Streptophyta</taxon>
        <taxon>Embryophyta</taxon>
        <taxon>Marchantiophyta</taxon>
        <taxon>Marchantiopsida</taxon>
        <taxon>Marchantiidae</taxon>
        <taxon>Marchantiales</taxon>
        <taxon>Marchantiaceae</taxon>
        <taxon>Marchantia</taxon>
    </lineage>
</organism>
<keyword evidence="1" id="KW-0472">Membrane</keyword>
<evidence type="ECO:0000313" key="2">
    <source>
        <dbReference type="EMBL" id="PTQ34491.1"/>
    </source>
</evidence>
<name>A0A2R6WKY3_MARPO</name>
<proteinExistence type="predicted"/>
<keyword evidence="3" id="KW-1185">Reference proteome</keyword>
<accession>A0A2R6WKY3</accession>
<dbReference type="AlphaFoldDB" id="A0A2R6WKY3"/>
<dbReference type="Pfam" id="PF06376">
    <property type="entry name" value="AGP"/>
    <property type="match status" value="1"/>
</dbReference>
<keyword evidence="1" id="KW-0812">Transmembrane</keyword>
<feature type="transmembrane region" description="Helical" evidence="1">
    <location>
        <begin position="50"/>
        <end position="68"/>
    </location>
</feature>
<dbReference type="EMBL" id="KZ772751">
    <property type="protein sequence ID" value="PTQ34491.1"/>
    <property type="molecule type" value="Genomic_DNA"/>
</dbReference>
<dbReference type="InterPro" id="IPR009424">
    <property type="entry name" value="AGP16/20/22/41"/>
</dbReference>
<feature type="transmembrane region" description="Helical" evidence="1">
    <location>
        <begin position="12"/>
        <end position="30"/>
    </location>
</feature>
<evidence type="ECO:0000256" key="1">
    <source>
        <dbReference type="SAM" id="Phobius"/>
    </source>
</evidence>
<dbReference type="Proteomes" id="UP000244005">
    <property type="component" value="Unassembled WGS sequence"/>
</dbReference>
<sequence>MARSGGMIEQTFVVTIFVFIMGALAPLVNAQAPAPGPVPTSDGYAIDQSVAYTLLFLALVLTYLIHPLDAFPSFF</sequence>
<evidence type="ECO:0000313" key="3">
    <source>
        <dbReference type="Proteomes" id="UP000244005"/>
    </source>
</evidence>
<dbReference type="OMA" id="CASFKAF"/>